<organism evidence="10 11">
    <name type="scientific">Zophobas morio</name>
    <dbReference type="NCBI Taxonomy" id="2755281"/>
    <lineage>
        <taxon>Eukaryota</taxon>
        <taxon>Metazoa</taxon>
        <taxon>Ecdysozoa</taxon>
        <taxon>Arthropoda</taxon>
        <taxon>Hexapoda</taxon>
        <taxon>Insecta</taxon>
        <taxon>Pterygota</taxon>
        <taxon>Neoptera</taxon>
        <taxon>Endopterygota</taxon>
        <taxon>Coleoptera</taxon>
        <taxon>Polyphaga</taxon>
        <taxon>Cucujiformia</taxon>
        <taxon>Tenebrionidae</taxon>
        <taxon>Zophobas</taxon>
    </lineage>
</organism>
<keyword evidence="4 8" id="KW-0645">Protease</keyword>
<dbReference type="PANTHER" id="PTHR24006">
    <property type="entry name" value="UBIQUITIN CARBOXYL-TERMINAL HYDROLASE"/>
    <property type="match status" value="1"/>
</dbReference>
<proteinExistence type="inferred from homology"/>
<dbReference type="GO" id="GO:0004843">
    <property type="term" value="F:cysteine-type deubiquitinase activity"/>
    <property type="evidence" value="ECO:0007669"/>
    <property type="project" value="UniProtKB-UniRule"/>
</dbReference>
<evidence type="ECO:0000256" key="5">
    <source>
        <dbReference type="ARBA" id="ARBA00022786"/>
    </source>
</evidence>
<dbReference type="GO" id="GO:0005829">
    <property type="term" value="C:cytosol"/>
    <property type="evidence" value="ECO:0007669"/>
    <property type="project" value="TreeGrafter"/>
</dbReference>
<dbReference type="GO" id="GO:0005730">
    <property type="term" value="C:nucleolus"/>
    <property type="evidence" value="ECO:0007669"/>
    <property type="project" value="UniProtKB-SubCell"/>
</dbReference>
<evidence type="ECO:0000313" key="11">
    <source>
        <dbReference type="Proteomes" id="UP001168821"/>
    </source>
</evidence>
<dbReference type="PROSITE" id="PS00973">
    <property type="entry name" value="USP_2"/>
    <property type="match status" value="1"/>
</dbReference>
<dbReference type="GO" id="GO:0016579">
    <property type="term" value="P:protein deubiquitination"/>
    <property type="evidence" value="ECO:0007669"/>
    <property type="project" value="InterPro"/>
</dbReference>
<protein>
    <recommendedName>
        <fullName evidence="8">Ubiquitin carboxyl-terminal hydrolase</fullName>
        <ecNumber evidence="8">3.4.19.12</ecNumber>
    </recommendedName>
</protein>
<dbReference type="InterPro" id="IPR050164">
    <property type="entry name" value="Peptidase_C19"/>
</dbReference>
<accession>A0AA38HIS6</accession>
<comment type="caution">
    <text evidence="10">The sequence shown here is derived from an EMBL/GenBank/DDBJ whole genome shotgun (WGS) entry which is preliminary data.</text>
</comment>
<keyword evidence="11" id="KW-1185">Reference proteome</keyword>
<dbReference type="AlphaFoldDB" id="A0AA38HIS6"/>
<dbReference type="FunFam" id="3.90.70.10:FF:000119">
    <property type="entry name" value="Ubiquitin specific peptidase 36"/>
    <property type="match status" value="1"/>
</dbReference>
<keyword evidence="5 8" id="KW-0833">Ubl conjugation pathway</keyword>
<dbReference type="Gene3D" id="3.90.70.10">
    <property type="entry name" value="Cysteine proteinases"/>
    <property type="match status" value="1"/>
</dbReference>
<comment type="catalytic activity">
    <reaction evidence="1 8">
        <text>Thiol-dependent hydrolysis of ester, thioester, amide, peptide and isopeptide bonds formed by the C-terminal Gly of ubiquitin (a 76-residue protein attached to proteins as an intracellular targeting signal).</text>
        <dbReference type="EC" id="3.4.19.12"/>
    </reaction>
</comment>
<dbReference type="Pfam" id="PF00443">
    <property type="entry name" value="UCH"/>
    <property type="match status" value="1"/>
</dbReference>
<evidence type="ECO:0000256" key="1">
    <source>
        <dbReference type="ARBA" id="ARBA00000707"/>
    </source>
</evidence>
<reference evidence="10" key="1">
    <citation type="journal article" date="2023" name="G3 (Bethesda)">
        <title>Whole genome assemblies of Zophobas morio and Tenebrio molitor.</title>
        <authorList>
            <person name="Kaur S."/>
            <person name="Stinson S.A."/>
            <person name="diCenzo G.C."/>
        </authorList>
    </citation>
    <scope>NUCLEOTIDE SEQUENCE</scope>
    <source>
        <strain evidence="10">QUZm001</strain>
    </source>
</reference>
<dbReference type="PANTHER" id="PTHR24006:SF758">
    <property type="entry name" value="UBIQUITIN CARBOXYL-TERMINAL HYDROLASE 36"/>
    <property type="match status" value="1"/>
</dbReference>
<gene>
    <name evidence="10" type="ORF">Zmor_004151</name>
</gene>
<evidence type="ECO:0000256" key="2">
    <source>
        <dbReference type="ARBA" id="ARBA00004604"/>
    </source>
</evidence>
<keyword evidence="6 8" id="KW-0378">Hydrolase</keyword>
<evidence type="ECO:0000256" key="3">
    <source>
        <dbReference type="ARBA" id="ARBA00009085"/>
    </source>
</evidence>
<dbReference type="EMBL" id="JALNTZ010001274">
    <property type="protein sequence ID" value="KAJ3626913.1"/>
    <property type="molecule type" value="Genomic_DNA"/>
</dbReference>
<dbReference type="InterPro" id="IPR028889">
    <property type="entry name" value="USP"/>
</dbReference>
<name>A0AA38HIS6_9CUCU</name>
<dbReference type="InterPro" id="IPR018200">
    <property type="entry name" value="USP_CS"/>
</dbReference>
<dbReference type="PROSITE" id="PS00972">
    <property type="entry name" value="USP_1"/>
    <property type="match status" value="1"/>
</dbReference>
<dbReference type="PROSITE" id="PS50235">
    <property type="entry name" value="USP_3"/>
    <property type="match status" value="1"/>
</dbReference>
<dbReference type="SUPFAM" id="SSF54001">
    <property type="entry name" value="Cysteine proteinases"/>
    <property type="match status" value="1"/>
</dbReference>
<evidence type="ECO:0000256" key="8">
    <source>
        <dbReference type="RuleBase" id="RU366025"/>
    </source>
</evidence>
<dbReference type="InterPro" id="IPR038765">
    <property type="entry name" value="Papain-like_cys_pep_sf"/>
</dbReference>
<comment type="subcellular location">
    <subcellularLocation>
        <location evidence="2">Nucleus</location>
        <location evidence="2">Nucleolus</location>
    </subcellularLocation>
</comment>
<evidence type="ECO:0000256" key="4">
    <source>
        <dbReference type="ARBA" id="ARBA00022670"/>
    </source>
</evidence>
<dbReference type="InterPro" id="IPR001394">
    <property type="entry name" value="Peptidase_C19_UCH"/>
</dbReference>
<evidence type="ECO:0000256" key="7">
    <source>
        <dbReference type="ARBA" id="ARBA00022807"/>
    </source>
</evidence>
<dbReference type="Proteomes" id="UP001168821">
    <property type="component" value="Unassembled WGS sequence"/>
</dbReference>
<evidence type="ECO:0000256" key="6">
    <source>
        <dbReference type="ARBA" id="ARBA00022801"/>
    </source>
</evidence>
<feature type="domain" description="USP" evidence="9">
    <location>
        <begin position="127"/>
        <end position="441"/>
    </location>
</feature>
<comment type="similarity">
    <text evidence="3 8">Belongs to the peptidase C19 family.</text>
</comment>
<sequence>MKKVTAPRHSLVELVKDGDTRTRSSLTLDSSLKHKIIEDFNLLPRRITFVPPRKIYSPDELYKEPETLNAIGSHNVYERSKDSYHKPEDIPRKFYNFNGLELSTYQLFASKLIEDLMKWKKVYSLSKGLGNYGNTCYINSALQCLLHTPPLANFLLDNAHSQSCRIPEDCYCAFCDLENLALKIFKSSKSSAIIYPKMFFSRLKQVAKHFCRTQQEDTHEYLRLLIDSLQESCLHGYEKNLEDKIKETSFIHQVFGGYLRSQIKCLCCGHDSNSFETILDLSLNVQSSVEKSLRLLVEPEILDKDNLYYCEKCARKVPASKSFSIHVPPRVLCLHLKRFDFRRKKIKSKVIYGEHLDLSPFLSSNTSKEPVLYQLYGVLVHDGLTLHSGHYHCYVRGSNQLWQCIDDELVKLLRVYLFKKTHTKASPNATDSAWVVEKISPGSPSCTQKNYDNTVVHWDEYIKDVGTRTQSKKTASSRLIRSWDGSFKQNIFNPGEQKYKFQEIGPAVTSWEGGPNSIDTDVDLCKFERDEEDELLDKGKLKKARTKRFESLSAHFSQSNPFQLFFSNKKSKSS</sequence>
<dbReference type="EC" id="3.4.19.12" evidence="8"/>
<evidence type="ECO:0000313" key="10">
    <source>
        <dbReference type="EMBL" id="KAJ3626913.1"/>
    </source>
</evidence>
<keyword evidence="7 8" id="KW-0788">Thiol protease</keyword>
<dbReference type="GO" id="GO:0006508">
    <property type="term" value="P:proteolysis"/>
    <property type="evidence" value="ECO:0007669"/>
    <property type="project" value="UniProtKB-KW"/>
</dbReference>
<evidence type="ECO:0000259" key="9">
    <source>
        <dbReference type="PROSITE" id="PS50235"/>
    </source>
</evidence>